<dbReference type="Pfam" id="PF00702">
    <property type="entry name" value="Hydrolase"/>
    <property type="match status" value="1"/>
</dbReference>
<dbReference type="GO" id="GO:0016787">
    <property type="term" value="F:hydrolase activity"/>
    <property type="evidence" value="ECO:0007669"/>
    <property type="project" value="UniProtKB-KW"/>
</dbReference>
<keyword evidence="1" id="KW-0378">Hydrolase</keyword>
<dbReference type="SUPFAM" id="SSF56784">
    <property type="entry name" value="HAD-like"/>
    <property type="match status" value="1"/>
</dbReference>
<proteinExistence type="predicted"/>
<gene>
    <name evidence="1" type="ORF">GC102_33530</name>
</gene>
<sequence>MLHYFDPIIVSTEVGLEKPDPAIFQLALNMAGPKDILYVGDHETIDV</sequence>
<name>A0ABX1ZCK6_9BACL</name>
<comment type="caution">
    <text evidence="1">The sequence shown here is derived from an EMBL/GenBank/DDBJ whole genome shotgun (WGS) entry which is preliminary data.</text>
</comment>
<keyword evidence="2" id="KW-1185">Reference proteome</keyword>
<dbReference type="Proteomes" id="UP000658690">
    <property type="component" value="Unassembled WGS sequence"/>
</dbReference>
<dbReference type="InterPro" id="IPR036412">
    <property type="entry name" value="HAD-like_sf"/>
</dbReference>
<dbReference type="InterPro" id="IPR006439">
    <property type="entry name" value="HAD-SF_hydro_IA"/>
</dbReference>
<dbReference type="Gene3D" id="3.40.50.1000">
    <property type="entry name" value="HAD superfamily/HAD-like"/>
    <property type="match status" value="1"/>
</dbReference>
<protein>
    <submittedName>
        <fullName evidence="1">HAD-IA family hydrolase</fullName>
    </submittedName>
</protein>
<accession>A0ABX1ZCK6</accession>
<organism evidence="1 2">
    <name type="scientific">Paenibacillus germinis</name>
    <dbReference type="NCBI Taxonomy" id="2654979"/>
    <lineage>
        <taxon>Bacteria</taxon>
        <taxon>Bacillati</taxon>
        <taxon>Bacillota</taxon>
        <taxon>Bacilli</taxon>
        <taxon>Bacillales</taxon>
        <taxon>Paenibacillaceae</taxon>
        <taxon>Paenibacillus</taxon>
    </lineage>
</organism>
<dbReference type="NCBIfam" id="TIGR01549">
    <property type="entry name" value="HAD-SF-IA-v1"/>
    <property type="match status" value="1"/>
</dbReference>
<evidence type="ECO:0000313" key="1">
    <source>
        <dbReference type="EMBL" id="NOU90614.1"/>
    </source>
</evidence>
<reference evidence="1 2" key="1">
    <citation type="submission" date="2019-10" db="EMBL/GenBank/DDBJ databases">
        <title>Description of Paenibacillus choica sp. nov.</title>
        <authorList>
            <person name="Carlier A."/>
            <person name="Qi S."/>
        </authorList>
    </citation>
    <scope>NUCLEOTIDE SEQUENCE [LARGE SCALE GENOMIC DNA]</scope>
    <source>
        <strain evidence="1 2">LMG 31460</strain>
    </source>
</reference>
<evidence type="ECO:0000313" key="2">
    <source>
        <dbReference type="Proteomes" id="UP000658690"/>
    </source>
</evidence>
<dbReference type="InterPro" id="IPR023214">
    <property type="entry name" value="HAD_sf"/>
</dbReference>
<dbReference type="EMBL" id="WHOC01000175">
    <property type="protein sequence ID" value="NOU90614.1"/>
    <property type="molecule type" value="Genomic_DNA"/>
</dbReference>